<dbReference type="Gene3D" id="1.20.5.2050">
    <property type="match status" value="1"/>
</dbReference>
<name>A0A7V2F6J1_RHOMR</name>
<sequence length="177" mass="20399">MSNTKGGRKARNVFRIDVRETHGWQVRIQRQNRSYSQFFSDSKYGSPEKAFEAAVAYRDRLLEELPPPIDPTLRLRTPEARQKALAAINRSGIVGVGFSMKMTRQGQRRPYVQGYWTDAEGRRHSTSRSIEAHGLEGALELVCRKLYEVQRPPKLSVEEMVRRALPALQRLYQQALQ</sequence>
<accession>A0A7V2F6J1</accession>
<proteinExistence type="predicted"/>
<dbReference type="AlphaFoldDB" id="A0A7V2F6J1"/>
<comment type="caution">
    <text evidence="1">The sequence shown here is derived from an EMBL/GenBank/DDBJ whole genome shotgun (WGS) entry which is preliminary data.</text>
</comment>
<reference evidence="1" key="1">
    <citation type="journal article" date="2020" name="mSystems">
        <title>Genome- and Community-Level Interaction Insights into Carbon Utilization and Element Cycling Functions of Hydrothermarchaeota in Hydrothermal Sediment.</title>
        <authorList>
            <person name="Zhou Z."/>
            <person name="Liu Y."/>
            <person name="Xu W."/>
            <person name="Pan J."/>
            <person name="Luo Z.H."/>
            <person name="Li M."/>
        </authorList>
    </citation>
    <scope>NUCLEOTIDE SEQUENCE [LARGE SCALE GENOMIC DNA]</scope>
    <source>
        <strain evidence="1">SpSt-143</strain>
    </source>
</reference>
<gene>
    <name evidence="1" type="ORF">ENO59_06680</name>
</gene>
<dbReference type="EMBL" id="DSGB01000005">
    <property type="protein sequence ID" value="HER96187.1"/>
    <property type="molecule type" value="Genomic_DNA"/>
</dbReference>
<organism evidence="1">
    <name type="scientific">Rhodothermus marinus</name>
    <name type="common">Rhodothermus obamensis</name>
    <dbReference type="NCBI Taxonomy" id="29549"/>
    <lineage>
        <taxon>Bacteria</taxon>
        <taxon>Pseudomonadati</taxon>
        <taxon>Rhodothermota</taxon>
        <taxon>Rhodothermia</taxon>
        <taxon>Rhodothermales</taxon>
        <taxon>Rhodothermaceae</taxon>
        <taxon>Rhodothermus</taxon>
    </lineage>
</organism>
<protein>
    <submittedName>
        <fullName evidence="1">AP2 domain-containing protein</fullName>
    </submittedName>
</protein>
<evidence type="ECO:0000313" key="1">
    <source>
        <dbReference type="EMBL" id="HER96187.1"/>
    </source>
</evidence>